<evidence type="ECO:0000256" key="1">
    <source>
        <dbReference type="SAM" id="MobiDB-lite"/>
    </source>
</evidence>
<feature type="region of interest" description="Disordered" evidence="1">
    <location>
        <begin position="1"/>
        <end position="156"/>
    </location>
</feature>
<keyword evidence="3" id="KW-1185">Reference proteome</keyword>
<dbReference type="EMBL" id="CAJVPV010060168">
    <property type="protein sequence ID" value="CAG8789691.1"/>
    <property type="molecule type" value="Genomic_DNA"/>
</dbReference>
<sequence length="156" mass="16753">SSSIVAEVFSTTNEGSQEEAVTRKKQKGWKGPPKVENKEAKGGKSAVASDENGNDNLDDRKKKEKKGAKNRTPSADGPDQPKNKETELLDANDNKQGNSQHQRRKSTANTPDLSGKNKSPNNNNVDKSSHRRGKSMANVGELQGATSKNGNGKIKG</sequence>
<feature type="non-terminal residue" evidence="2">
    <location>
        <position position="1"/>
    </location>
</feature>
<feature type="compositionally biased region" description="Polar residues" evidence="1">
    <location>
        <begin position="1"/>
        <end position="15"/>
    </location>
</feature>
<reference evidence="2" key="1">
    <citation type="submission" date="2021-06" db="EMBL/GenBank/DDBJ databases">
        <authorList>
            <person name="Kallberg Y."/>
            <person name="Tangrot J."/>
            <person name="Rosling A."/>
        </authorList>
    </citation>
    <scope>NUCLEOTIDE SEQUENCE</scope>
    <source>
        <strain evidence="2">CL551</strain>
    </source>
</reference>
<evidence type="ECO:0000313" key="3">
    <source>
        <dbReference type="Proteomes" id="UP000789342"/>
    </source>
</evidence>
<name>A0A9N9JN47_9GLOM</name>
<feature type="compositionally biased region" description="Basic and acidic residues" evidence="1">
    <location>
        <begin position="33"/>
        <end position="42"/>
    </location>
</feature>
<proteinExistence type="predicted"/>
<feature type="compositionally biased region" description="Polar residues" evidence="1">
    <location>
        <begin position="107"/>
        <end position="126"/>
    </location>
</feature>
<evidence type="ECO:0000313" key="2">
    <source>
        <dbReference type="EMBL" id="CAG8789691.1"/>
    </source>
</evidence>
<accession>A0A9N9JN47</accession>
<organism evidence="2 3">
    <name type="scientific">Acaulospora morrowiae</name>
    <dbReference type="NCBI Taxonomy" id="94023"/>
    <lineage>
        <taxon>Eukaryota</taxon>
        <taxon>Fungi</taxon>
        <taxon>Fungi incertae sedis</taxon>
        <taxon>Mucoromycota</taxon>
        <taxon>Glomeromycotina</taxon>
        <taxon>Glomeromycetes</taxon>
        <taxon>Diversisporales</taxon>
        <taxon>Acaulosporaceae</taxon>
        <taxon>Acaulospora</taxon>
    </lineage>
</organism>
<feature type="non-terminal residue" evidence="2">
    <location>
        <position position="156"/>
    </location>
</feature>
<gene>
    <name evidence="2" type="ORF">AMORRO_LOCUS18027</name>
</gene>
<protein>
    <submittedName>
        <fullName evidence="2">8748_t:CDS:1</fullName>
    </submittedName>
</protein>
<comment type="caution">
    <text evidence="2">The sequence shown here is derived from an EMBL/GenBank/DDBJ whole genome shotgun (WGS) entry which is preliminary data.</text>
</comment>
<dbReference type="Proteomes" id="UP000789342">
    <property type="component" value="Unassembled WGS sequence"/>
</dbReference>
<dbReference type="AlphaFoldDB" id="A0A9N9JN47"/>